<proteinExistence type="predicted"/>
<protein>
    <recommendedName>
        <fullName evidence="3">Plectrovirus-related protein</fullName>
    </recommendedName>
</protein>
<dbReference type="Proteomes" id="UP001214629">
    <property type="component" value="Chromosome"/>
</dbReference>
<reference evidence="1 2" key="1">
    <citation type="submission" date="2022-04" db="EMBL/GenBank/DDBJ databases">
        <title>Whole genome of Spiroplasma citri.</title>
        <authorList>
            <person name="Khanchezar A."/>
            <person name="Izadpanah K."/>
            <person name="Taghavi M."/>
            <person name="Ghorbani A."/>
            <person name="Beven L."/>
        </authorList>
    </citation>
    <scope>NUCLEOTIDE SEQUENCE [LARGE SCALE GENOMIC DNA]</scope>
    <source>
        <strain evidence="1 2">D4</strain>
    </source>
</reference>
<evidence type="ECO:0000313" key="1">
    <source>
        <dbReference type="EMBL" id="WFG95794.1"/>
    </source>
</evidence>
<dbReference type="RefSeq" id="WP_277938264.1">
    <property type="nucleotide sequence ID" value="NZ_CP096246.1"/>
</dbReference>
<evidence type="ECO:0008006" key="3">
    <source>
        <dbReference type="Google" id="ProtNLM"/>
    </source>
</evidence>
<gene>
    <name evidence="1" type="ORF">M0C40_06745</name>
</gene>
<evidence type="ECO:0000313" key="2">
    <source>
        <dbReference type="Proteomes" id="UP001214629"/>
    </source>
</evidence>
<sequence length="91" mass="11277">MKIEIKNKINFKFVNNNTNIFVFDNSNYFKHIKNCYELLISGKNENDYYKITYQEKDIFYDKTNWKILFFQILLILKKISLHQQKEYFEIC</sequence>
<keyword evidence="2" id="KW-1185">Reference proteome</keyword>
<name>A0AAX3SWU7_SPICI</name>
<dbReference type="EMBL" id="CP096246">
    <property type="protein sequence ID" value="WFG95794.1"/>
    <property type="molecule type" value="Genomic_DNA"/>
</dbReference>
<accession>A0AAX3SWU7</accession>
<dbReference type="AlphaFoldDB" id="A0AAX3SWU7"/>
<organism evidence="1 2">
    <name type="scientific">Spiroplasma citri</name>
    <dbReference type="NCBI Taxonomy" id="2133"/>
    <lineage>
        <taxon>Bacteria</taxon>
        <taxon>Bacillati</taxon>
        <taxon>Mycoplasmatota</taxon>
        <taxon>Mollicutes</taxon>
        <taxon>Entomoplasmatales</taxon>
        <taxon>Spiroplasmataceae</taxon>
        <taxon>Spiroplasma</taxon>
    </lineage>
</organism>